<dbReference type="Proteomes" id="UP000236621">
    <property type="component" value="Unassembled WGS sequence"/>
</dbReference>
<dbReference type="PROSITE" id="PS00211">
    <property type="entry name" value="ABC_TRANSPORTER_1"/>
    <property type="match status" value="1"/>
</dbReference>
<feature type="compositionally biased region" description="Basic and acidic residues" evidence="9">
    <location>
        <begin position="253"/>
        <end position="264"/>
    </location>
</feature>
<sequence>MSPVLEKAEPLPLLKGEDEEGANAFVIRNGEFGWDADLPVLRSVDISIPRSRLTLIVGPVASGKTTLCKALIGEVPTSSGTVYVNSQGAGIGFCEQTPYLTNATVRDNILGYSSVDETWYQTVLNALTLPSDFESLPKGDQTMIGSNGTALSTGQRQRVAVARAIYALSPVIILDDVFSGMDNMTKKRIFGQLLGPEGLLRISKTTVVMVAHDEQFLAAADHVITLRPGEPPMSASPDQITAIQLAREEEDPESSKTDEEKEAPSTEGNEANSGPDDDNSRRPNVSDWAVYKYYARAVSRRNIVLMIFFGVVFSFLYTFPSVWVKWWTADVGRRDSFYMGMYALLQVVGLVFWFLFARHCLTASISTSGTTLHKRLLSTVMSASMAYFSKEDSGAILNRFSQDMQLIDGELPAALLNTVATAFIALSQVAIITTASPWLVLSYPFLLLAFYGVQRFYLRTSKQLRPLDLELKIRIFLTRFEASAPFEHSGGPRSTSSATGKLVDGNWPHSGRIECRNLEASYGPSAQAMSLKDINLVIEAGERIGICGRSGSGKSSFLASLFRMLDIRGGSIAIDSVDPKIIPLSTLRSRINAIPQDPFFLPGTVRLNADPYRTAPDASIIEALRRVQLWDKVQGIGGLDSELKPDSLSQGQKQLFSLARAMLRPRCSIVVLDEVTSSLDFETEKLMLEVLQEAFNGCTIIAIAHRLETILGFDRVAVFDDGRVVECDVPKTLLARQDSALSRLLAAGDG</sequence>
<proteinExistence type="predicted"/>
<dbReference type="Pfam" id="PF00664">
    <property type="entry name" value="ABC_membrane"/>
    <property type="match status" value="1"/>
</dbReference>
<dbReference type="PANTHER" id="PTHR24223:SF345">
    <property type="entry name" value="ABC MULTIDRUG TRANSPORTER (EUROFUNG)"/>
    <property type="match status" value="1"/>
</dbReference>
<gene>
    <name evidence="13" type="ORF">TCAP_05426</name>
</gene>
<dbReference type="Pfam" id="PF00005">
    <property type="entry name" value="ABC_tran"/>
    <property type="match status" value="2"/>
</dbReference>
<dbReference type="InterPro" id="IPR017871">
    <property type="entry name" value="ABC_transporter-like_CS"/>
</dbReference>
<evidence type="ECO:0000256" key="9">
    <source>
        <dbReference type="SAM" id="MobiDB-lite"/>
    </source>
</evidence>
<dbReference type="CDD" id="cd18580">
    <property type="entry name" value="ABC_6TM_ABCC_D2"/>
    <property type="match status" value="1"/>
</dbReference>
<accession>A0A2K3QAW4</accession>
<feature type="domain" description="ABC transporter" evidence="11">
    <location>
        <begin position="14"/>
        <end position="253"/>
    </location>
</feature>
<keyword evidence="5" id="KW-0547">Nucleotide-binding</keyword>
<evidence type="ECO:0000313" key="13">
    <source>
        <dbReference type="EMBL" id="PNY24634.1"/>
    </source>
</evidence>
<keyword evidence="4 10" id="KW-0812">Transmembrane</keyword>
<dbReference type="InterPro" id="IPR044726">
    <property type="entry name" value="ABCC_6TM_D2"/>
</dbReference>
<protein>
    <submittedName>
        <fullName evidence="13">Multidrug resistance-associated protein 1</fullName>
    </submittedName>
</protein>
<comment type="caution">
    <text evidence="13">The sequence shown here is derived from an EMBL/GenBank/DDBJ whole genome shotgun (WGS) entry which is preliminary data.</text>
</comment>
<evidence type="ECO:0000256" key="7">
    <source>
        <dbReference type="ARBA" id="ARBA00022989"/>
    </source>
</evidence>
<dbReference type="InterPro" id="IPR036640">
    <property type="entry name" value="ABC1_TM_sf"/>
</dbReference>
<evidence type="ECO:0000256" key="10">
    <source>
        <dbReference type="SAM" id="Phobius"/>
    </source>
</evidence>
<keyword evidence="3" id="KW-1003">Cell membrane</keyword>
<dbReference type="OrthoDB" id="6500128at2759"/>
<dbReference type="PROSITE" id="PS50929">
    <property type="entry name" value="ABC_TM1F"/>
    <property type="match status" value="1"/>
</dbReference>
<evidence type="ECO:0000256" key="1">
    <source>
        <dbReference type="ARBA" id="ARBA00004651"/>
    </source>
</evidence>
<feature type="domain" description="ABC transporter" evidence="11">
    <location>
        <begin position="513"/>
        <end position="746"/>
    </location>
</feature>
<dbReference type="PROSITE" id="PS50893">
    <property type="entry name" value="ABC_TRANSPORTER_2"/>
    <property type="match status" value="2"/>
</dbReference>
<dbReference type="Gene3D" id="3.40.50.300">
    <property type="entry name" value="P-loop containing nucleotide triphosphate hydrolases"/>
    <property type="match status" value="2"/>
</dbReference>
<evidence type="ECO:0000256" key="3">
    <source>
        <dbReference type="ARBA" id="ARBA00022475"/>
    </source>
</evidence>
<keyword evidence="8 10" id="KW-0472">Membrane</keyword>
<feature type="transmembrane region" description="Helical" evidence="10">
    <location>
        <begin position="303"/>
        <end position="324"/>
    </location>
</feature>
<dbReference type="EMBL" id="NRSZ01000862">
    <property type="protein sequence ID" value="PNY24634.1"/>
    <property type="molecule type" value="Genomic_DNA"/>
</dbReference>
<reference evidence="13 14" key="1">
    <citation type="submission" date="2017-08" db="EMBL/GenBank/DDBJ databases">
        <title>Harnessing the power of phylogenomics to disentangle the directionality and signatures of interkingdom host jumping in the parasitic fungal genus Tolypocladium.</title>
        <authorList>
            <person name="Quandt C.A."/>
            <person name="Patterson W."/>
            <person name="Spatafora J.W."/>
        </authorList>
    </citation>
    <scope>NUCLEOTIDE SEQUENCE [LARGE SCALE GENOMIC DNA]</scope>
    <source>
        <strain evidence="13 14">CBS 113982</strain>
    </source>
</reference>
<dbReference type="SUPFAM" id="SSF52540">
    <property type="entry name" value="P-loop containing nucleoside triphosphate hydrolases"/>
    <property type="match status" value="2"/>
</dbReference>
<feature type="transmembrane region" description="Helical" evidence="10">
    <location>
        <begin position="336"/>
        <end position="356"/>
    </location>
</feature>
<dbReference type="GO" id="GO:0140359">
    <property type="term" value="F:ABC-type transporter activity"/>
    <property type="evidence" value="ECO:0007669"/>
    <property type="project" value="InterPro"/>
</dbReference>
<dbReference type="AlphaFoldDB" id="A0A2K3QAW4"/>
<evidence type="ECO:0000256" key="8">
    <source>
        <dbReference type="ARBA" id="ARBA00023136"/>
    </source>
</evidence>
<evidence type="ECO:0000256" key="6">
    <source>
        <dbReference type="ARBA" id="ARBA00022840"/>
    </source>
</evidence>
<comment type="subcellular location">
    <subcellularLocation>
        <location evidence="1">Cell membrane</location>
        <topology evidence="1">Multi-pass membrane protein</topology>
    </subcellularLocation>
</comment>
<evidence type="ECO:0000256" key="2">
    <source>
        <dbReference type="ARBA" id="ARBA00022448"/>
    </source>
</evidence>
<dbReference type="GO" id="GO:0016887">
    <property type="term" value="F:ATP hydrolysis activity"/>
    <property type="evidence" value="ECO:0007669"/>
    <property type="project" value="InterPro"/>
</dbReference>
<dbReference type="CDD" id="cd03244">
    <property type="entry name" value="ABCC_MRP_domain2"/>
    <property type="match status" value="1"/>
</dbReference>
<dbReference type="FunFam" id="3.40.50.300:FF:000838">
    <property type="entry name" value="ABC multidrug transporter (Eurofung)"/>
    <property type="match status" value="1"/>
</dbReference>
<feature type="domain" description="ABC transmembrane type-1" evidence="12">
    <location>
        <begin position="304"/>
        <end position="465"/>
    </location>
</feature>
<dbReference type="SUPFAM" id="SSF90123">
    <property type="entry name" value="ABC transporter transmembrane region"/>
    <property type="match status" value="1"/>
</dbReference>
<dbReference type="STRING" id="45235.A0A2K3QAW4"/>
<organism evidence="13 14">
    <name type="scientific">Tolypocladium capitatum</name>
    <dbReference type="NCBI Taxonomy" id="45235"/>
    <lineage>
        <taxon>Eukaryota</taxon>
        <taxon>Fungi</taxon>
        <taxon>Dikarya</taxon>
        <taxon>Ascomycota</taxon>
        <taxon>Pezizomycotina</taxon>
        <taxon>Sordariomycetes</taxon>
        <taxon>Hypocreomycetidae</taxon>
        <taxon>Hypocreales</taxon>
        <taxon>Ophiocordycipitaceae</taxon>
        <taxon>Tolypocladium</taxon>
    </lineage>
</organism>
<evidence type="ECO:0000259" key="11">
    <source>
        <dbReference type="PROSITE" id="PS50893"/>
    </source>
</evidence>
<dbReference type="InterPro" id="IPR027417">
    <property type="entry name" value="P-loop_NTPase"/>
</dbReference>
<feature type="transmembrane region" description="Helical" evidence="10">
    <location>
        <begin position="438"/>
        <end position="458"/>
    </location>
</feature>
<dbReference type="InterPro" id="IPR011527">
    <property type="entry name" value="ABC1_TM_dom"/>
</dbReference>
<evidence type="ECO:0000313" key="14">
    <source>
        <dbReference type="Proteomes" id="UP000236621"/>
    </source>
</evidence>
<dbReference type="InterPro" id="IPR003593">
    <property type="entry name" value="AAA+_ATPase"/>
</dbReference>
<keyword evidence="2" id="KW-0813">Transport</keyword>
<feature type="region of interest" description="Disordered" evidence="9">
    <location>
        <begin position="247"/>
        <end position="281"/>
    </location>
</feature>
<dbReference type="SMART" id="SM00382">
    <property type="entry name" value="AAA"/>
    <property type="match status" value="2"/>
</dbReference>
<keyword evidence="6" id="KW-0067">ATP-binding</keyword>
<keyword evidence="7 10" id="KW-1133">Transmembrane helix</keyword>
<dbReference type="GO" id="GO:0005886">
    <property type="term" value="C:plasma membrane"/>
    <property type="evidence" value="ECO:0007669"/>
    <property type="project" value="UniProtKB-SubCell"/>
</dbReference>
<evidence type="ECO:0000256" key="4">
    <source>
        <dbReference type="ARBA" id="ARBA00022692"/>
    </source>
</evidence>
<dbReference type="Gene3D" id="1.20.1560.10">
    <property type="entry name" value="ABC transporter type 1, transmembrane domain"/>
    <property type="match status" value="1"/>
</dbReference>
<evidence type="ECO:0000256" key="5">
    <source>
        <dbReference type="ARBA" id="ARBA00022741"/>
    </source>
</evidence>
<name>A0A2K3QAW4_9HYPO</name>
<dbReference type="InterPro" id="IPR050173">
    <property type="entry name" value="ABC_transporter_C-like"/>
</dbReference>
<dbReference type="PANTHER" id="PTHR24223">
    <property type="entry name" value="ATP-BINDING CASSETTE SUB-FAMILY C"/>
    <property type="match status" value="1"/>
</dbReference>
<evidence type="ECO:0000259" key="12">
    <source>
        <dbReference type="PROSITE" id="PS50929"/>
    </source>
</evidence>
<dbReference type="GO" id="GO:0005524">
    <property type="term" value="F:ATP binding"/>
    <property type="evidence" value="ECO:0007669"/>
    <property type="project" value="UniProtKB-KW"/>
</dbReference>
<dbReference type="InterPro" id="IPR003439">
    <property type="entry name" value="ABC_transporter-like_ATP-bd"/>
</dbReference>
<keyword evidence="14" id="KW-1185">Reference proteome</keyword>